<evidence type="ECO:0000313" key="5">
    <source>
        <dbReference type="EMBL" id="CAL1129858.1"/>
    </source>
</evidence>
<dbReference type="InterPro" id="IPR050185">
    <property type="entry name" value="Ub_carboxyl-term_hydrolase"/>
</dbReference>
<evidence type="ECO:0000259" key="3">
    <source>
        <dbReference type="PROSITE" id="PS51283"/>
    </source>
</evidence>
<dbReference type="InterPro" id="IPR038765">
    <property type="entry name" value="Papain-like_cys_pep_sf"/>
</dbReference>
<evidence type="ECO:0000313" key="7">
    <source>
        <dbReference type="Proteomes" id="UP001152797"/>
    </source>
</evidence>
<dbReference type="Pfam" id="PF06337">
    <property type="entry name" value="DUSP"/>
    <property type="match status" value="1"/>
</dbReference>
<dbReference type="InterPro" id="IPR001394">
    <property type="entry name" value="Peptidase_C19_UCH"/>
</dbReference>
<dbReference type="GO" id="GO:0016579">
    <property type="term" value="P:protein deubiquitination"/>
    <property type="evidence" value="ECO:0007669"/>
    <property type="project" value="InterPro"/>
</dbReference>
<feature type="compositionally biased region" description="Low complexity" evidence="1">
    <location>
        <begin position="892"/>
        <end position="904"/>
    </location>
</feature>
<feature type="compositionally biased region" description="Basic and acidic residues" evidence="1">
    <location>
        <begin position="171"/>
        <end position="183"/>
    </location>
</feature>
<accession>A0A9P1BNC5</accession>
<sequence length="945" mass="104951">MAPLNARRSSSSYSGDPRFGRCLWMTRPDGLKRSKKQSNLAQNASSTRIAGLRREAGKACLGINLRTLNAHAWDAEVLPALSACLFVGRPNGPDELMKANTSPLTREVRGPRQKLLMAFAHWFEQDWGDLATDGADLRNGMKEDEDHSASGPNGGVPSGFLYINRGVSSEGKAEREPKPRHPSDFLTHGGKLLQRSSSATQQIMQFCHGPEGNTDVGEIRLSGSESGRPSSDGDASGPHVGQSSSGGSQSSKKAHRTHYESIISELFQGKVVSCVRCLQCNQTSRTSEAVYDVSVPIPTANEPNSPLSADSSPVSLPATSPAHLPSGSVGVRSSSWSGVLGGLGSKVKSWFYDKGVSLTDCLKRYCAPEYLTGKEQYYCERCKRKIDCEKRILFKDLPEILCIHLKRFRFDNAYGWFAGSKNSRVVTFPVTTPLDMSQFMEEPPNQPVEYRLIGLIQHIGSMGGGHYIAYCQHKRRAQDWYEFDDVQVNPVMPEQVERAEPYVLFYQRVPTRAAKFERQTFKKDMRGMQERINQYLLSMSRCRPQNSMSDRSSEDTNMQALQEEIRNQGPALRNLFISPAPELDMAFVSKHWYVRLTTMSRPGPLDNKEYLCPHGKLGYSSAELASEPFFPISKNLSSQLISLYGGGPEITSLENCPKCQAHILAYNLRKQAEYEMVTRYDTKDTGDGRGWYLVDADWVDHWKRYVKSEPVTNYWDMCSPGPIQNEKLFKKEDPKQTRDNLRLKADYIGVNACVWWLFMHVHGGGPPVVRNDLEMPWQEISPETHLLPDELRPKEGDDFYMRTSREFVEECGGDEELYKSLYGTKHLQGDASPDSQQPDTSAGDAENVPDVELTEEAATAAADADATVTDSRPDDLPDGSPPRAKLPEEAVEVPAVEPLEPAAEAVEESAGDPPASTSPTSAKPPSDAVMQEMDEPSCQEPQSSS</sequence>
<organism evidence="4">
    <name type="scientific">Cladocopium goreaui</name>
    <dbReference type="NCBI Taxonomy" id="2562237"/>
    <lineage>
        <taxon>Eukaryota</taxon>
        <taxon>Sar</taxon>
        <taxon>Alveolata</taxon>
        <taxon>Dinophyceae</taxon>
        <taxon>Suessiales</taxon>
        <taxon>Symbiodiniaceae</taxon>
        <taxon>Cladocopium</taxon>
    </lineage>
</organism>
<dbReference type="SMART" id="SM00695">
    <property type="entry name" value="DUSP"/>
    <property type="match status" value="2"/>
</dbReference>
<dbReference type="GO" id="GO:0004843">
    <property type="term" value="F:cysteine-type deubiquitinase activity"/>
    <property type="evidence" value="ECO:0007669"/>
    <property type="project" value="InterPro"/>
</dbReference>
<dbReference type="PANTHER" id="PTHR21646">
    <property type="entry name" value="UBIQUITIN CARBOXYL-TERMINAL HYDROLASE"/>
    <property type="match status" value="1"/>
</dbReference>
<reference evidence="4" key="1">
    <citation type="submission" date="2022-10" db="EMBL/GenBank/DDBJ databases">
        <authorList>
            <person name="Chen Y."/>
            <person name="Dougan E. K."/>
            <person name="Chan C."/>
            <person name="Rhodes N."/>
            <person name="Thang M."/>
        </authorList>
    </citation>
    <scope>NUCLEOTIDE SEQUENCE</scope>
</reference>
<feature type="compositionally biased region" description="Low complexity" evidence="1">
    <location>
        <begin position="911"/>
        <end position="928"/>
    </location>
</feature>
<gene>
    <name evidence="4" type="ORF">C1SCF055_LOCUS4696</name>
</gene>
<dbReference type="PROSITE" id="PS51283">
    <property type="entry name" value="DUSP"/>
    <property type="match status" value="2"/>
</dbReference>
<comment type="caution">
    <text evidence="4">The sequence shown here is derived from an EMBL/GenBank/DDBJ whole genome shotgun (WGS) entry which is preliminary data.</text>
</comment>
<dbReference type="SUPFAM" id="SSF143791">
    <property type="entry name" value="DUSP-like"/>
    <property type="match status" value="2"/>
</dbReference>
<dbReference type="Proteomes" id="UP001152797">
    <property type="component" value="Unassembled WGS sequence"/>
</dbReference>
<protein>
    <submittedName>
        <fullName evidence="6">Ubiquitinyl hydrolase 1</fullName>
    </submittedName>
</protein>
<feature type="domain" description="DUSP" evidence="3">
    <location>
        <begin position="563"/>
        <end position="656"/>
    </location>
</feature>
<feature type="domain" description="USP" evidence="2">
    <location>
        <begin position="63"/>
        <end position="509"/>
    </location>
</feature>
<evidence type="ECO:0000313" key="4">
    <source>
        <dbReference type="EMBL" id="CAI3976483.1"/>
    </source>
</evidence>
<evidence type="ECO:0000259" key="2">
    <source>
        <dbReference type="PROSITE" id="PS50235"/>
    </source>
</evidence>
<dbReference type="Gene3D" id="3.30.2230.10">
    <property type="entry name" value="DUSP-like"/>
    <property type="match status" value="1"/>
</dbReference>
<feature type="compositionally biased region" description="Low complexity" evidence="1">
    <location>
        <begin position="241"/>
        <end position="251"/>
    </location>
</feature>
<dbReference type="SUPFAM" id="SSF54001">
    <property type="entry name" value="Cysteine proteinases"/>
    <property type="match status" value="1"/>
</dbReference>
<feature type="region of interest" description="Disordered" evidence="1">
    <location>
        <begin position="207"/>
        <end position="255"/>
    </location>
</feature>
<dbReference type="InterPro" id="IPR035927">
    <property type="entry name" value="DUSP-like_sf"/>
</dbReference>
<feature type="region of interest" description="Disordered" evidence="1">
    <location>
        <begin position="826"/>
        <end position="945"/>
    </location>
</feature>
<dbReference type="Gene3D" id="3.90.70.10">
    <property type="entry name" value="Cysteine proteinases"/>
    <property type="match status" value="1"/>
</dbReference>
<dbReference type="AlphaFoldDB" id="A0A9P1BNC5"/>
<dbReference type="EMBL" id="CAMXCT030000273">
    <property type="protein sequence ID" value="CAL4763795.1"/>
    <property type="molecule type" value="Genomic_DNA"/>
</dbReference>
<proteinExistence type="predicted"/>
<dbReference type="InterPro" id="IPR018200">
    <property type="entry name" value="USP_CS"/>
</dbReference>
<feature type="domain" description="DUSP" evidence="3">
    <location>
        <begin position="665"/>
        <end position="773"/>
    </location>
</feature>
<dbReference type="Pfam" id="PF00443">
    <property type="entry name" value="UCH"/>
    <property type="match status" value="1"/>
</dbReference>
<evidence type="ECO:0000256" key="1">
    <source>
        <dbReference type="SAM" id="MobiDB-lite"/>
    </source>
</evidence>
<dbReference type="OrthoDB" id="361536at2759"/>
<reference evidence="5" key="2">
    <citation type="submission" date="2024-04" db="EMBL/GenBank/DDBJ databases">
        <authorList>
            <person name="Chen Y."/>
            <person name="Shah S."/>
            <person name="Dougan E. K."/>
            <person name="Thang M."/>
            <person name="Chan C."/>
        </authorList>
    </citation>
    <scope>NUCLEOTIDE SEQUENCE [LARGE SCALE GENOMIC DNA]</scope>
</reference>
<keyword evidence="6" id="KW-0378">Hydrolase</keyword>
<dbReference type="EMBL" id="CAMXCT010000273">
    <property type="protein sequence ID" value="CAI3976483.1"/>
    <property type="molecule type" value="Genomic_DNA"/>
</dbReference>
<dbReference type="PROSITE" id="PS50235">
    <property type="entry name" value="USP_3"/>
    <property type="match status" value="1"/>
</dbReference>
<dbReference type="CDD" id="cd02674">
    <property type="entry name" value="Peptidase_C19R"/>
    <property type="match status" value="1"/>
</dbReference>
<dbReference type="EMBL" id="CAMXCT020000273">
    <property type="protein sequence ID" value="CAL1129858.1"/>
    <property type="molecule type" value="Genomic_DNA"/>
</dbReference>
<dbReference type="PROSITE" id="PS00973">
    <property type="entry name" value="USP_2"/>
    <property type="match status" value="1"/>
</dbReference>
<evidence type="ECO:0000313" key="6">
    <source>
        <dbReference type="EMBL" id="CAL4763795.1"/>
    </source>
</evidence>
<dbReference type="InterPro" id="IPR028889">
    <property type="entry name" value="USP"/>
</dbReference>
<keyword evidence="7" id="KW-1185">Reference proteome</keyword>
<feature type="compositionally biased region" description="Basic and acidic residues" evidence="1">
    <location>
        <begin position="137"/>
        <end position="148"/>
    </location>
</feature>
<dbReference type="PANTHER" id="PTHR21646:SF86">
    <property type="entry name" value="UBIQUITIN CARBOXYL-TERMINAL HYDROLASE"/>
    <property type="match status" value="1"/>
</dbReference>
<feature type="compositionally biased region" description="Low complexity" evidence="1">
    <location>
        <begin position="856"/>
        <end position="870"/>
    </location>
</feature>
<name>A0A9P1BNC5_9DINO</name>
<dbReference type="InterPro" id="IPR006615">
    <property type="entry name" value="Pept_C19_DUSP"/>
</dbReference>
<feature type="region of interest" description="Disordered" evidence="1">
    <location>
        <begin position="137"/>
        <end position="189"/>
    </location>
</feature>